<evidence type="ECO:0000313" key="2">
    <source>
        <dbReference type="Proteomes" id="UP000605970"/>
    </source>
</evidence>
<accession>A0A8S9ZAZ9</accession>
<dbReference type="AlphaFoldDB" id="A0A8S9ZAZ9"/>
<dbReference type="Proteomes" id="UP000605970">
    <property type="component" value="Unassembled WGS sequence"/>
</dbReference>
<organism evidence="1 2">
    <name type="scientific">Meloidogyne graminicola</name>
    <dbReference type="NCBI Taxonomy" id="189291"/>
    <lineage>
        <taxon>Eukaryota</taxon>
        <taxon>Metazoa</taxon>
        <taxon>Ecdysozoa</taxon>
        <taxon>Nematoda</taxon>
        <taxon>Chromadorea</taxon>
        <taxon>Rhabditida</taxon>
        <taxon>Tylenchina</taxon>
        <taxon>Tylenchomorpha</taxon>
        <taxon>Tylenchoidea</taxon>
        <taxon>Meloidogynidae</taxon>
        <taxon>Meloidogyninae</taxon>
        <taxon>Meloidogyne</taxon>
    </lineage>
</organism>
<evidence type="ECO:0000313" key="1">
    <source>
        <dbReference type="EMBL" id="KAF7624660.1"/>
    </source>
</evidence>
<proteinExistence type="predicted"/>
<sequence length="179" mass="20517">MLGVVLLSPQNELIHAFGNNQFKKHFFGDGSLFQIKQSERPSSSSGISSPNTLFNYSSSFSSIKSYYCQKKQENIIKNNNLENDDENFKFNNNLKQEEEQLNFNNSNGNEFLLYQLLPLIAICRANSNNNQKQLLTNIQSSTLNNENLFSLLINCINFHYGPQQFPLLSLNTPFKLILH</sequence>
<protein>
    <submittedName>
        <fullName evidence="1">Uncharacterized protein</fullName>
    </submittedName>
</protein>
<dbReference type="OrthoDB" id="5905598at2759"/>
<reference evidence="1" key="1">
    <citation type="journal article" date="2020" name="Ecol. Evol.">
        <title>Genome structure and content of the rice root-knot nematode (Meloidogyne graminicola).</title>
        <authorList>
            <person name="Phan N.T."/>
            <person name="Danchin E.G.J."/>
            <person name="Klopp C."/>
            <person name="Perfus-Barbeoch L."/>
            <person name="Kozlowski D.K."/>
            <person name="Koutsovoulos G.D."/>
            <person name="Lopez-Roques C."/>
            <person name="Bouchez O."/>
            <person name="Zahm M."/>
            <person name="Besnard G."/>
            <person name="Bellafiore S."/>
        </authorList>
    </citation>
    <scope>NUCLEOTIDE SEQUENCE</scope>
    <source>
        <strain evidence="1">VN-18</strain>
    </source>
</reference>
<keyword evidence="2" id="KW-1185">Reference proteome</keyword>
<comment type="caution">
    <text evidence="1">The sequence shown here is derived from an EMBL/GenBank/DDBJ whole genome shotgun (WGS) entry which is preliminary data.</text>
</comment>
<name>A0A8S9ZAZ9_9BILA</name>
<gene>
    <name evidence="1" type="ORF">Mgra_00010061</name>
</gene>
<dbReference type="EMBL" id="JABEBT010000215">
    <property type="protein sequence ID" value="KAF7624660.1"/>
    <property type="molecule type" value="Genomic_DNA"/>
</dbReference>